<dbReference type="EMBL" id="GBXM01076242">
    <property type="protein sequence ID" value="JAH32335.1"/>
    <property type="molecule type" value="Transcribed_RNA"/>
</dbReference>
<accession>A0A0E9RV38</accession>
<dbReference type="AlphaFoldDB" id="A0A0E9RV38"/>
<protein>
    <submittedName>
        <fullName evidence="1">Uncharacterized protein</fullName>
    </submittedName>
</protein>
<evidence type="ECO:0000313" key="1">
    <source>
        <dbReference type="EMBL" id="JAH32335.1"/>
    </source>
</evidence>
<name>A0A0E9RV38_ANGAN</name>
<reference evidence="1" key="2">
    <citation type="journal article" date="2015" name="Fish Shellfish Immunol.">
        <title>Early steps in the European eel (Anguilla anguilla)-Vibrio vulnificus interaction in the gills: Role of the RtxA13 toxin.</title>
        <authorList>
            <person name="Callol A."/>
            <person name="Pajuelo D."/>
            <person name="Ebbesson L."/>
            <person name="Teles M."/>
            <person name="MacKenzie S."/>
            <person name="Amaro C."/>
        </authorList>
    </citation>
    <scope>NUCLEOTIDE SEQUENCE</scope>
</reference>
<organism evidence="1">
    <name type="scientific">Anguilla anguilla</name>
    <name type="common">European freshwater eel</name>
    <name type="synonym">Muraena anguilla</name>
    <dbReference type="NCBI Taxonomy" id="7936"/>
    <lineage>
        <taxon>Eukaryota</taxon>
        <taxon>Metazoa</taxon>
        <taxon>Chordata</taxon>
        <taxon>Craniata</taxon>
        <taxon>Vertebrata</taxon>
        <taxon>Euteleostomi</taxon>
        <taxon>Actinopterygii</taxon>
        <taxon>Neopterygii</taxon>
        <taxon>Teleostei</taxon>
        <taxon>Anguilliformes</taxon>
        <taxon>Anguillidae</taxon>
        <taxon>Anguilla</taxon>
    </lineage>
</organism>
<reference evidence="1" key="1">
    <citation type="submission" date="2014-11" db="EMBL/GenBank/DDBJ databases">
        <authorList>
            <person name="Amaro Gonzalez C."/>
        </authorList>
    </citation>
    <scope>NUCLEOTIDE SEQUENCE</scope>
</reference>
<proteinExistence type="predicted"/>
<sequence>MTNSVFITTSSLNLGNYGFT</sequence>